<dbReference type="GO" id="GO:0007031">
    <property type="term" value="P:peroxisome organization"/>
    <property type="evidence" value="ECO:0007669"/>
    <property type="project" value="TreeGrafter"/>
</dbReference>
<feature type="domain" description="ABC transporter" evidence="6">
    <location>
        <begin position="115"/>
        <end position="345"/>
    </location>
</feature>
<dbReference type="InterPro" id="IPR003439">
    <property type="entry name" value="ABC_transporter-like_ATP-bd"/>
</dbReference>
<evidence type="ECO:0000313" key="7">
    <source>
        <dbReference type="EMBL" id="WVZ25893.1"/>
    </source>
</evidence>
<dbReference type="PROSITE" id="PS50893">
    <property type="entry name" value="ABC_TRANSPORTER_2"/>
    <property type="match status" value="1"/>
</dbReference>
<dbReference type="InterPro" id="IPR017871">
    <property type="entry name" value="ABC_transporter-like_CS"/>
</dbReference>
<evidence type="ECO:0000259" key="6">
    <source>
        <dbReference type="PROSITE" id="PS50893"/>
    </source>
</evidence>
<evidence type="ECO:0000256" key="3">
    <source>
        <dbReference type="ARBA" id="ARBA00022692"/>
    </source>
</evidence>
<sequence length="432" mass="48438">MVESRFRELLTHSKLLLKRKWLFGILDDFITKQLPHNVTWGLSLLYAMEHKGDRASITTQVSQSFLAFGDILELHRKFVELSGGINRIFELEELLDAAQSEDFTSLSSIPPVRDVHSTDVISFSKVDIITPAQKMLARELICDIEGGRSLLVTGPNGSGKSSIFRVLRGLWPITSGRLSKPSEVEDQETGSGCGIFYVPQRPYTCLGTLRDQIIYPLSREEAEVKALKMYGKEREEGNWDATLKWEDTLSLGEQQRLGMARLFFHKPKFGILDECTNATSVDVEEHLYGLAKDMGITVVTSSQRPALIPFHSVELRLIDGEGNWELRLIKQEARCFGGMLNMIVVYAKSKFGLELDYGDKGNEGSDYLSKLYWYDIERKLGCTTTVFANDLVLSGGGARLSATFHCGLLNDKMVSLGEPFCYRNGVKCLSCC</sequence>
<proteinExistence type="inferred from homology"/>
<evidence type="ECO:0000256" key="5">
    <source>
        <dbReference type="ARBA" id="ARBA00023136"/>
    </source>
</evidence>
<evidence type="ECO:0000256" key="1">
    <source>
        <dbReference type="ARBA" id="ARBA00008575"/>
    </source>
</evidence>
<dbReference type="PANTHER" id="PTHR11384">
    <property type="entry name" value="ATP-BINDING CASSETTE, SUB-FAMILY D MEMBER"/>
    <property type="match status" value="1"/>
</dbReference>
<name>A0AAQ3SE68_VIGMU</name>
<dbReference type="SUPFAM" id="SSF52540">
    <property type="entry name" value="P-loop containing nucleoside triphosphate hydrolases"/>
    <property type="match status" value="1"/>
</dbReference>
<dbReference type="Pfam" id="PF00005">
    <property type="entry name" value="ABC_tran"/>
    <property type="match status" value="1"/>
</dbReference>
<dbReference type="CDD" id="cd03223">
    <property type="entry name" value="ABCD_peroxisomal_ALDP"/>
    <property type="match status" value="1"/>
</dbReference>
<dbReference type="GO" id="GO:0016887">
    <property type="term" value="F:ATP hydrolysis activity"/>
    <property type="evidence" value="ECO:0007669"/>
    <property type="project" value="InterPro"/>
</dbReference>
<comment type="similarity">
    <text evidence="1">Belongs to the ABC transporter superfamily. ABCD family. Peroxisomal fatty acyl CoA transporter (TC 3.A.1.203) subfamily.</text>
</comment>
<protein>
    <recommendedName>
        <fullName evidence="6">ABC transporter domain-containing protein</fullName>
    </recommendedName>
</protein>
<dbReference type="Gene3D" id="3.40.50.300">
    <property type="entry name" value="P-loop containing nucleotide triphosphate hydrolases"/>
    <property type="match status" value="1"/>
</dbReference>
<dbReference type="GO" id="GO:0015910">
    <property type="term" value="P:long-chain fatty acid import into peroxisome"/>
    <property type="evidence" value="ECO:0007669"/>
    <property type="project" value="TreeGrafter"/>
</dbReference>
<dbReference type="GO" id="GO:0005778">
    <property type="term" value="C:peroxisomal membrane"/>
    <property type="evidence" value="ECO:0007669"/>
    <property type="project" value="TreeGrafter"/>
</dbReference>
<keyword evidence="2" id="KW-0813">Transport</keyword>
<dbReference type="GO" id="GO:0006635">
    <property type="term" value="P:fatty acid beta-oxidation"/>
    <property type="evidence" value="ECO:0007669"/>
    <property type="project" value="TreeGrafter"/>
</dbReference>
<dbReference type="GO" id="GO:0005524">
    <property type="term" value="F:ATP binding"/>
    <property type="evidence" value="ECO:0007669"/>
    <property type="project" value="InterPro"/>
</dbReference>
<keyword evidence="3" id="KW-0812">Transmembrane</keyword>
<dbReference type="PANTHER" id="PTHR11384:SF56">
    <property type="entry name" value="ABC TRANSPORTER D FAMILY MEMBER 1"/>
    <property type="match status" value="1"/>
</dbReference>
<gene>
    <name evidence="7" type="ORF">V8G54_004437</name>
</gene>
<keyword evidence="8" id="KW-1185">Reference proteome</keyword>
<dbReference type="AlphaFoldDB" id="A0AAQ3SE68"/>
<dbReference type="GO" id="GO:0042626">
    <property type="term" value="F:ATPase-coupled transmembrane transporter activity"/>
    <property type="evidence" value="ECO:0007669"/>
    <property type="project" value="TreeGrafter"/>
</dbReference>
<dbReference type="InterPro" id="IPR050835">
    <property type="entry name" value="ABC_transporter_sub-D"/>
</dbReference>
<keyword evidence="4" id="KW-1133">Transmembrane helix</keyword>
<dbReference type="GO" id="GO:0005324">
    <property type="term" value="F:long-chain fatty acid transmembrane transporter activity"/>
    <property type="evidence" value="ECO:0007669"/>
    <property type="project" value="TreeGrafter"/>
</dbReference>
<dbReference type="EMBL" id="CP144700">
    <property type="protein sequence ID" value="WVZ25893.1"/>
    <property type="molecule type" value="Genomic_DNA"/>
</dbReference>
<dbReference type="GO" id="GO:0042760">
    <property type="term" value="P:very long-chain fatty acid catabolic process"/>
    <property type="evidence" value="ECO:0007669"/>
    <property type="project" value="TreeGrafter"/>
</dbReference>
<evidence type="ECO:0000256" key="4">
    <source>
        <dbReference type="ARBA" id="ARBA00022989"/>
    </source>
</evidence>
<accession>A0AAQ3SE68</accession>
<evidence type="ECO:0000256" key="2">
    <source>
        <dbReference type="ARBA" id="ARBA00022448"/>
    </source>
</evidence>
<evidence type="ECO:0000313" key="8">
    <source>
        <dbReference type="Proteomes" id="UP001374535"/>
    </source>
</evidence>
<dbReference type="PROSITE" id="PS00211">
    <property type="entry name" value="ABC_TRANSPORTER_1"/>
    <property type="match status" value="1"/>
</dbReference>
<reference evidence="7 8" key="1">
    <citation type="journal article" date="2023" name="Life. Sci Alliance">
        <title>Evolutionary insights into 3D genome organization and epigenetic landscape of Vigna mungo.</title>
        <authorList>
            <person name="Junaid A."/>
            <person name="Singh B."/>
            <person name="Bhatia S."/>
        </authorList>
    </citation>
    <scope>NUCLEOTIDE SEQUENCE [LARGE SCALE GENOMIC DNA]</scope>
    <source>
        <strain evidence="7">Urdbean</strain>
    </source>
</reference>
<dbReference type="InterPro" id="IPR027417">
    <property type="entry name" value="P-loop_NTPase"/>
</dbReference>
<keyword evidence="5" id="KW-0472">Membrane</keyword>
<organism evidence="7 8">
    <name type="scientific">Vigna mungo</name>
    <name type="common">Black gram</name>
    <name type="synonym">Phaseolus mungo</name>
    <dbReference type="NCBI Taxonomy" id="3915"/>
    <lineage>
        <taxon>Eukaryota</taxon>
        <taxon>Viridiplantae</taxon>
        <taxon>Streptophyta</taxon>
        <taxon>Embryophyta</taxon>
        <taxon>Tracheophyta</taxon>
        <taxon>Spermatophyta</taxon>
        <taxon>Magnoliopsida</taxon>
        <taxon>eudicotyledons</taxon>
        <taxon>Gunneridae</taxon>
        <taxon>Pentapetalae</taxon>
        <taxon>rosids</taxon>
        <taxon>fabids</taxon>
        <taxon>Fabales</taxon>
        <taxon>Fabaceae</taxon>
        <taxon>Papilionoideae</taxon>
        <taxon>50 kb inversion clade</taxon>
        <taxon>NPAAA clade</taxon>
        <taxon>indigoferoid/millettioid clade</taxon>
        <taxon>Phaseoleae</taxon>
        <taxon>Vigna</taxon>
    </lineage>
</organism>
<dbReference type="Proteomes" id="UP001374535">
    <property type="component" value="Chromosome 1"/>
</dbReference>